<dbReference type="InterPro" id="IPR029058">
    <property type="entry name" value="AB_hydrolase_fold"/>
</dbReference>
<dbReference type="PANTHER" id="PTHR11614">
    <property type="entry name" value="PHOSPHOLIPASE-RELATED"/>
    <property type="match status" value="1"/>
</dbReference>
<dbReference type="EMBL" id="BAABFR010000019">
    <property type="protein sequence ID" value="GAA4389440.1"/>
    <property type="molecule type" value="Genomic_DNA"/>
</dbReference>
<sequence>MSTSTLTYGPDILGDDFAAHTFDLGPDPDGEPGPHGGPGTVVATLVKYLAGPAAPERAVLWVHGFTDYFFQRHIAEFFARRGYAFYALDLRKSGRSLREGQSAHYATDLAVYDQELDLAVAAIGAELPGVPLVMAAHSTGGLIVPLWLDRLRRRDALGDITGVVLDSPWFDLQGSVVLREVATPVVKLIGKTAGTRVVPVDAIGVYGQTLHLSAHGEWDYDTTLKPIDGFPARFGWLRAVRVGHSLLHRGLDIGVPSLVLRSRRSFAPKEYSPEAGAADVVLDTRQIAKWSGCLGDRTTVIPVTDATHDVFLSRPTVRETAFAEVASWLGREVENR</sequence>
<reference evidence="3" key="1">
    <citation type="journal article" date="2019" name="Int. J. Syst. Evol. Microbiol.">
        <title>The Global Catalogue of Microorganisms (GCM) 10K type strain sequencing project: providing services to taxonomists for standard genome sequencing and annotation.</title>
        <authorList>
            <consortium name="The Broad Institute Genomics Platform"/>
            <consortium name="The Broad Institute Genome Sequencing Center for Infectious Disease"/>
            <person name="Wu L."/>
            <person name="Ma J."/>
        </authorList>
    </citation>
    <scope>NUCLEOTIDE SEQUENCE [LARGE SCALE GENOMIC DNA]</scope>
    <source>
        <strain evidence="3">JCM 17688</strain>
    </source>
</reference>
<feature type="domain" description="Serine aminopeptidase S33" evidence="1">
    <location>
        <begin position="54"/>
        <end position="196"/>
    </location>
</feature>
<dbReference type="GO" id="GO:0016787">
    <property type="term" value="F:hydrolase activity"/>
    <property type="evidence" value="ECO:0007669"/>
    <property type="project" value="UniProtKB-KW"/>
</dbReference>
<evidence type="ECO:0000313" key="3">
    <source>
        <dbReference type="Proteomes" id="UP001500635"/>
    </source>
</evidence>
<comment type="caution">
    <text evidence="2">The sequence shown here is derived from an EMBL/GenBank/DDBJ whole genome shotgun (WGS) entry which is preliminary data.</text>
</comment>
<dbReference type="RefSeq" id="WP_344993485.1">
    <property type="nucleotide sequence ID" value="NZ_BAABFR010000019.1"/>
</dbReference>
<evidence type="ECO:0000259" key="1">
    <source>
        <dbReference type="Pfam" id="PF12146"/>
    </source>
</evidence>
<dbReference type="Pfam" id="PF12146">
    <property type="entry name" value="Hydrolase_4"/>
    <property type="match status" value="1"/>
</dbReference>
<keyword evidence="2" id="KW-0378">Hydrolase</keyword>
<dbReference type="InterPro" id="IPR051044">
    <property type="entry name" value="MAG_DAG_Lipase"/>
</dbReference>
<name>A0ABP8JEB6_9ACTN</name>
<evidence type="ECO:0000313" key="2">
    <source>
        <dbReference type="EMBL" id="GAA4389440.1"/>
    </source>
</evidence>
<gene>
    <name evidence="2" type="ORF">GCM10023147_16180</name>
</gene>
<dbReference type="Gene3D" id="3.40.50.1820">
    <property type="entry name" value="alpha/beta hydrolase"/>
    <property type="match status" value="1"/>
</dbReference>
<keyword evidence="3" id="KW-1185">Reference proteome</keyword>
<organism evidence="2 3">
    <name type="scientific">Tsukamurella soli</name>
    <dbReference type="NCBI Taxonomy" id="644556"/>
    <lineage>
        <taxon>Bacteria</taxon>
        <taxon>Bacillati</taxon>
        <taxon>Actinomycetota</taxon>
        <taxon>Actinomycetes</taxon>
        <taxon>Mycobacteriales</taxon>
        <taxon>Tsukamurellaceae</taxon>
        <taxon>Tsukamurella</taxon>
    </lineage>
</organism>
<dbReference type="SUPFAM" id="SSF53474">
    <property type="entry name" value="alpha/beta-Hydrolases"/>
    <property type="match status" value="1"/>
</dbReference>
<protein>
    <submittedName>
        <fullName evidence="2">Alpha/beta hydrolase</fullName>
    </submittedName>
</protein>
<accession>A0ABP8JEB6</accession>
<proteinExistence type="predicted"/>
<dbReference type="InterPro" id="IPR022742">
    <property type="entry name" value="Hydrolase_4"/>
</dbReference>
<dbReference type="Proteomes" id="UP001500635">
    <property type="component" value="Unassembled WGS sequence"/>
</dbReference>